<keyword evidence="6" id="KW-0235">DNA replication</keyword>
<feature type="domain" description="DNA polymerase alpha/delta/epsilon subunit B" evidence="11">
    <location>
        <begin position="212"/>
        <end position="465"/>
    </location>
</feature>
<evidence type="ECO:0000256" key="10">
    <source>
        <dbReference type="SAM" id="MobiDB-lite"/>
    </source>
</evidence>
<dbReference type="EMBL" id="KV453848">
    <property type="protein sequence ID" value="ODV87182.1"/>
    <property type="molecule type" value="Genomic_DNA"/>
</dbReference>
<keyword evidence="4" id="KW-0808">Transferase</keyword>
<evidence type="ECO:0000256" key="2">
    <source>
        <dbReference type="ARBA" id="ARBA00006035"/>
    </source>
</evidence>
<comment type="subcellular location">
    <subcellularLocation>
        <location evidence="1">Nucleus</location>
    </subcellularLocation>
</comment>
<evidence type="ECO:0000313" key="13">
    <source>
        <dbReference type="EMBL" id="ODV87182.1"/>
    </source>
</evidence>
<dbReference type="InterPro" id="IPR040663">
    <property type="entry name" value="DNA_pol_D_N"/>
</dbReference>
<dbReference type="GO" id="GO:0006281">
    <property type="term" value="P:DNA repair"/>
    <property type="evidence" value="ECO:0007669"/>
    <property type="project" value="UniProtKB-ARBA"/>
</dbReference>
<dbReference type="Pfam" id="PF18018">
    <property type="entry name" value="DNA_pol_D_N"/>
    <property type="match status" value="1"/>
</dbReference>
<evidence type="ECO:0000256" key="9">
    <source>
        <dbReference type="ARBA" id="ARBA00049244"/>
    </source>
</evidence>
<comment type="catalytic activity">
    <reaction evidence="9">
        <text>DNA(n) + a 2'-deoxyribonucleoside 5'-triphosphate = DNA(n+1) + diphosphate</text>
        <dbReference type="Rhea" id="RHEA:22508"/>
        <dbReference type="Rhea" id="RHEA-COMP:17339"/>
        <dbReference type="Rhea" id="RHEA-COMP:17340"/>
        <dbReference type="ChEBI" id="CHEBI:33019"/>
        <dbReference type="ChEBI" id="CHEBI:61560"/>
        <dbReference type="ChEBI" id="CHEBI:173112"/>
        <dbReference type="EC" id="2.7.7.7"/>
    </reaction>
</comment>
<feature type="domain" description="DNA polymerase delta subunit OB-fold" evidence="12">
    <location>
        <begin position="40"/>
        <end position="188"/>
    </location>
</feature>
<dbReference type="GO" id="GO:0006273">
    <property type="term" value="P:lagging strand elongation"/>
    <property type="evidence" value="ECO:0007669"/>
    <property type="project" value="UniProtKB-ARBA"/>
</dbReference>
<organism evidence="13 14">
    <name type="scientific">[Candida] arabinofermentans NRRL YB-2248</name>
    <dbReference type="NCBI Taxonomy" id="983967"/>
    <lineage>
        <taxon>Eukaryota</taxon>
        <taxon>Fungi</taxon>
        <taxon>Dikarya</taxon>
        <taxon>Ascomycota</taxon>
        <taxon>Saccharomycotina</taxon>
        <taxon>Pichiomycetes</taxon>
        <taxon>Pichiales</taxon>
        <taxon>Pichiaceae</taxon>
        <taxon>Ogataea</taxon>
        <taxon>Ogataea/Candida clade</taxon>
    </lineage>
</organism>
<dbReference type="PANTHER" id="PTHR10416">
    <property type="entry name" value="DNA POLYMERASE DELTA SUBUNIT 2"/>
    <property type="match status" value="1"/>
</dbReference>
<dbReference type="OrthoDB" id="3763at2759"/>
<dbReference type="GO" id="GO:0003887">
    <property type="term" value="F:DNA-directed DNA polymerase activity"/>
    <property type="evidence" value="ECO:0007669"/>
    <property type="project" value="UniProtKB-KW"/>
</dbReference>
<feature type="compositionally biased region" description="Polar residues" evidence="10">
    <location>
        <begin position="8"/>
        <end position="24"/>
    </location>
</feature>
<evidence type="ECO:0000256" key="7">
    <source>
        <dbReference type="ARBA" id="ARBA00022932"/>
    </source>
</evidence>
<dbReference type="Gene3D" id="2.40.50.430">
    <property type="match status" value="1"/>
</dbReference>
<feature type="region of interest" description="Disordered" evidence="10">
    <location>
        <begin position="1"/>
        <end position="27"/>
    </location>
</feature>
<evidence type="ECO:0000256" key="6">
    <source>
        <dbReference type="ARBA" id="ARBA00022705"/>
    </source>
</evidence>
<dbReference type="AlphaFoldDB" id="A0A1E4T631"/>
<keyword evidence="14" id="KW-1185">Reference proteome</keyword>
<evidence type="ECO:0000256" key="8">
    <source>
        <dbReference type="ARBA" id="ARBA00023242"/>
    </source>
</evidence>
<evidence type="ECO:0000256" key="5">
    <source>
        <dbReference type="ARBA" id="ARBA00022695"/>
    </source>
</evidence>
<proteinExistence type="inferred from homology"/>
<evidence type="ECO:0000256" key="3">
    <source>
        <dbReference type="ARBA" id="ARBA00012417"/>
    </source>
</evidence>
<dbReference type="GO" id="GO:0003677">
    <property type="term" value="F:DNA binding"/>
    <property type="evidence" value="ECO:0007669"/>
    <property type="project" value="InterPro"/>
</dbReference>
<reference evidence="14" key="1">
    <citation type="submission" date="2016-04" db="EMBL/GenBank/DDBJ databases">
        <title>Comparative genomics of biotechnologically important yeasts.</title>
        <authorList>
            <consortium name="DOE Joint Genome Institute"/>
            <person name="Riley R."/>
            <person name="Haridas S."/>
            <person name="Wolfe K.H."/>
            <person name="Lopes M.R."/>
            <person name="Hittinger C.T."/>
            <person name="Goker M."/>
            <person name="Salamov A."/>
            <person name="Wisecaver J."/>
            <person name="Long T.M."/>
            <person name="Aerts A.L."/>
            <person name="Barry K."/>
            <person name="Choi C."/>
            <person name="Clum A."/>
            <person name="Coughlan A.Y."/>
            <person name="Deshpande S."/>
            <person name="Douglass A.P."/>
            <person name="Hanson S.J."/>
            <person name="Klenk H.-P."/>
            <person name="Labutti K."/>
            <person name="Lapidus A."/>
            <person name="Lindquist E."/>
            <person name="Lipzen A."/>
            <person name="Meier-Kolthoff J.P."/>
            <person name="Ohm R.A."/>
            <person name="Otillar R.P."/>
            <person name="Pangilinan J."/>
            <person name="Peng Y."/>
            <person name="Rokas A."/>
            <person name="Rosa C.A."/>
            <person name="Scheuner C."/>
            <person name="Sibirny A.A."/>
            <person name="Slot J.C."/>
            <person name="Stielow J.B."/>
            <person name="Sun H."/>
            <person name="Kurtzman C.P."/>
            <person name="Blackwell M."/>
            <person name="Grigoriev I.V."/>
            <person name="Jeffries T.W."/>
        </authorList>
    </citation>
    <scope>NUCLEOTIDE SEQUENCE [LARGE SCALE GENOMIC DNA]</scope>
    <source>
        <strain evidence="14">NRRL YB-2248</strain>
    </source>
</reference>
<name>A0A1E4T631_9ASCO</name>
<dbReference type="GO" id="GO:0043625">
    <property type="term" value="C:delta DNA polymerase complex"/>
    <property type="evidence" value="ECO:0007669"/>
    <property type="project" value="TreeGrafter"/>
</dbReference>
<dbReference type="PANTHER" id="PTHR10416:SF0">
    <property type="entry name" value="DNA POLYMERASE DELTA SUBUNIT 2"/>
    <property type="match status" value="1"/>
</dbReference>
<gene>
    <name evidence="13" type="ORF">CANARDRAFT_5736</name>
</gene>
<keyword evidence="8" id="KW-0539">Nucleus</keyword>
<dbReference type="FunFam" id="2.40.50.430:FF:000002">
    <property type="entry name" value="DNA polymerase delta subunit"/>
    <property type="match status" value="1"/>
</dbReference>
<evidence type="ECO:0000256" key="1">
    <source>
        <dbReference type="ARBA" id="ARBA00004123"/>
    </source>
</evidence>
<accession>A0A1E4T631</accession>
<comment type="similarity">
    <text evidence="2">Belongs to the DNA polymerase delta/II small subunit family.</text>
</comment>
<dbReference type="Gene3D" id="3.60.21.50">
    <property type="match status" value="1"/>
</dbReference>
<evidence type="ECO:0000256" key="4">
    <source>
        <dbReference type="ARBA" id="ARBA00022679"/>
    </source>
</evidence>
<dbReference type="Proteomes" id="UP000094801">
    <property type="component" value="Unassembled WGS sequence"/>
</dbReference>
<evidence type="ECO:0000313" key="14">
    <source>
        <dbReference type="Proteomes" id="UP000094801"/>
    </source>
</evidence>
<keyword evidence="5" id="KW-0548">Nucleotidyltransferase</keyword>
<dbReference type="Pfam" id="PF04042">
    <property type="entry name" value="DNA_pol_E_B"/>
    <property type="match status" value="1"/>
</dbReference>
<dbReference type="STRING" id="983967.A0A1E4T631"/>
<evidence type="ECO:0000259" key="11">
    <source>
        <dbReference type="Pfam" id="PF04042"/>
    </source>
</evidence>
<dbReference type="InterPro" id="IPR007185">
    <property type="entry name" value="DNA_pol_a/d/e_bsu"/>
</dbReference>
<protein>
    <recommendedName>
        <fullName evidence="3">DNA-directed DNA polymerase</fullName>
        <ecNumber evidence="3">2.7.7.7</ecNumber>
    </recommendedName>
</protein>
<evidence type="ECO:0000259" key="12">
    <source>
        <dbReference type="Pfam" id="PF18018"/>
    </source>
</evidence>
<dbReference type="InterPro" id="IPR024826">
    <property type="entry name" value="DNA_pol_delta/II_ssu"/>
</dbReference>
<dbReference type="EC" id="2.7.7.7" evidence="3"/>
<feature type="region of interest" description="Disordered" evidence="10">
    <location>
        <begin position="380"/>
        <end position="401"/>
    </location>
</feature>
<keyword evidence="7" id="KW-0239">DNA-directed DNA polymerase</keyword>
<sequence>MPAKKMTSDQLIRNVSHESSQYNSEDAYKLPAKTRTYTNQFNSLYNTRVRKLKSRVLKMANQKWSNETINDEKVSYVNKILDVKNLTPTFIIGTVFIDMKYKPNILKDVSENLYGAPPIKDTSEMSKFDQLRVDSYSDPEHDQIMLEDESGRIVLGGELLDDIVLVTGAIVGVLGMEVESGIFTVVDIVYPEAAKQLKRPAPSDLAGTGNKILLLSGLNICQETDSSPLELLKEYIMGELADSEQDLELLKSISRIIIAGNSIKMSLTPLVDTSEKNKYREVNKSNYDPTALKELDDIIWDLLQTIPVTIMPGETDPSEISFPKQPLHRAFFPKSRNSSRFLSTTNPHWFKIDDTRILGTSGENINDLFKYMIPNIAIPLSDTPPSESPPKTDDIQPPLPRLRSKTRDEVAYESRLKLLESTIHWQNILPTAPDTLWCYPYETTDPFTLDETPHVYFVGCQPKFETSKMAIQRKDGEVVEVRIIAIPEFSNTGEVVLLDSDTLECTSLRISC</sequence>